<dbReference type="Proteomes" id="UP001429601">
    <property type="component" value="Unassembled WGS sequence"/>
</dbReference>
<evidence type="ECO:0000313" key="2">
    <source>
        <dbReference type="Proteomes" id="UP001429601"/>
    </source>
</evidence>
<evidence type="ECO:0000313" key="1">
    <source>
        <dbReference type="EMBL" id="NID06338.1"/>
    </source>
</evidence>
<reference evidence="1 2" key="1">
    <citation type="journal article" date="2011" name="Curr. Microbiol.">
        <title>Luteibacter jiangsuensis sp. nov.: a methamidophos-degrading bacterium isolated from a methamidophos-manufacturing factory.</title>
        <authorList>
            <person name="Wang L."/>
            <person name="Wang G.L."/>
            <person name="Li S.P."/>
            <person name="Jiang J.D."/>
        </authorList>
    </citation>
    <scope>NUCLEOTIDE SEQUENCE [LARGE SCALE GENOMIC DNA]</scope>
    <source>
        <strain evidence="1 2">CGMCC 1.10133</strain>
    </source>
</reference>
<evidence type="ECO:0008006" key="3">
    <source>
        <dbReference type="Google" id="ProtNLM"/>
    </source>
</evidence>
<sequence>MDSKTISREVKRRIWTLLEEVGFDTFTTRTAWRHGADGVDVFNVQSFSKYNADVLGITPHSFRVNLGWFPTYIPPRWPPKVKDGKLLPDEAGCLIRGMLLPTMSSPSSIAHVWAIDAEGKNLSWAIQDVVNQLSKALQWYGILGNRSEVLRILQHDNESFDRFWGFGSNPSPVRSYSAGYAALALGDTEAARKHLQDAVDSKCFVHLFSSVEGALARAI</sequence>
<dbReference type="EMBL" id="JAAQQR010000008">
    <property type="protein sequence ID" value="NID06338.1"/>
    <property type="molecule type" value="Genomic_DNA"/>
</dbReference>
<proteinExistence type="predicted"/>
<comment type="caution">
    <text evidence="1">The sequence shown here is derived from an EMBL/GenBank/DDBJ whole genome shotgun (WGS) entry which is preliminary data.</text>
</comment>
<accession>A0ABX0Q717</accession>
<keyword evidence="2" id="KW-1185">Reference proteome</keyword>
<gene>
    <name evidence="1" type="ORF">HBF26_15700</name>
</gene>
<protein>
    <recommendedName>
        <fullName evidence="3">DUF4304 domain-containing protein</fullName>
    </recommendedName>
</protein>
<dbReference type="RefSeq" id="WP_167128559.1">
    <property type="nucleotide sequence ID" value="NZ_JAAQQR010000008.1"/>
</dbReference>
<organism evidence="1 2">
    <name type="scientific">Luteibacter jiangsuensis</name>
    <dbReference type="NCBI Taxonomy" id="637577"/>
    <lineage>
        <taxon>Bacteria</taxon>
        <taxon>Pseudomonadati</taxon>
        <taxon>Pseudomonadota</taxon>
        <taxon>Gammaproteobacteria</taxon>
        <taxon>Lysobacterales</taxon>
        <taxon>Rhodanobacteraceae</taxon>
        <taxon>Luteibacter</taxon>
    </lineage>
</organism>
<name>A0ABX0Q717_9GAMM</name>